<evidence type="ECO:0000313" key="2">
    <source>
        <dbReference type="Proteomes" id="UP000239576"/>
    </source>
</evidence>
<sequence>MEVLIEQILAQLSDLPEPKLREVLHFVDHMKQSTLNAETMTASEEPLLAIAGMLSGEPLSAQAIEAELYNS</sequence>
<reference evidence="2" key="1">
    <citation type="submission" date="2018-02" db="EMBL/GenBank/DDBJ databases">
        <authorList>
            <person name="Moore K."/>
            <person name="Momper L."/>
        </authorList>
    </citation>
    <scope>NUCLEOTIDE SEQUENCE [LARGE SCALE GENOMIC DNA]</scope>
    <source>
        <strain evidence="2">ULC18</strain>
    </source>
</reference>
<gene>
    <name evidence="1" type="ORF">C7B82_21310</name>
</gene>
<keyword evidence="2" id="KW-1185">Reference proteome</keyword>
<dbReference type="Proteomes" id="UP000239576">
    <property type="component" value="Unassembled WGS sequence"/>
</dbReference>
<dbReference type="AlphaFoldDB" id="A0A2T1DZZ9"/>
<accession>A0A2T1DZZ9</accession>
<evidence type="ECO:0008006" key="3">
    <source>
        <dbReference type="Google" id="ProtNLM"/>
    </source>
</evidence>
<name>A0A2T1DZZ9_9CYAN</name>
<organism evidence="1 2">
    <name type="scientific">Stenomitos frigidus ULC18</name>
    <dbReference type="NCBI Taxonomy" id="2107698"/>
    <lineage>
        <taxon>Bacteria</taxon>
        <taxon>Bacillati</taxon>
        <taxon>Cyanobacteriota</taxon>
        <taxon>Cyanophyceae</taxon>
        <taxon>Leptolyngbyales</taxon>
        <taxon>Leptolyngbyaceae</taxon>
        <taxon>Stenomitos</taxon>
    </lineage>
</organism>
<dbReference type="RefSeq" id="WP_106258410.1">
    <property type="nucleotide sequence ID" value="NZ_CAWNSW010000166.1"/>
</dbReference>
<comment type="caution">
    <text evidence="1">The sequence shown here is derived from an EMBL/GenBank/DDBJ whole genome shotgun (WGS) entry which is preliminary data.</text>
</comment>
<protein>
    <recommendedName>
        <fullName evidence="3">DUF2281 domain-containing protein</fullName>
    </recommendedName>
</protein>
<dbReference type="EMBL" id="PVWK01000117">
    <property type="protein sequence ID" value="PSB26039.1"/>
    <property type="molecule type" value="Genomic_DNA"/>
</dbReference>
<proteinExistence type="predicted"/>
<reference evidence="1 2" key="2">
    <citation type="submission" date="2018-03" db="EMBL/GenBank/DDBJ databases">
        <title>The ancient ancestry and fast evolution of plastids.</title>
        <authorList>
            <person name="Moore K.R."/>
            <person name="Magnabosco C."/>
            <person name="Momper L."/>
            <person name="Gold D.A."/>
            <person name="Bosak T."/>
            <person name="Fournier G.P."/>
        </authorList>
    </citation>
    <scope>NUCLEOTIDE SEQUENCE [LARGE SCALE GENOMIC DNA]</scope>
    <source>
        <strain evidence="1 2">ULC18</strain>
    </source>
</reference>
<evidence type="ECO:0000313" key="1">
    <source>
        <dbReference type="EMBL" id="PSB26039.1"/>
    </source>
</evidence>